<dbReference type="EnsemblMetazoa" id="ACHR007144-RA">
    <property type="protein sequence ID" value="ACHR007144-PA"/>
    <property type="gene ID" value="ACHR007144"/>
</dbReference>
<reference evidence="2" key="1">
    <citation type="submission" date="2013-03" db="EMBL/GenBank/DDBJ databases">
        <title>The Genome Sequence of Anopheles christyi ACHKN1017.</title>
        <authorList>
            <consortium name="The Broad Institute Genomics Platform"/>
            <person name="Neafsey D.E."/>
            <person name="Besansky N."/>
            <person name="Walker B."/>
            <person name="Young S.K."/>
            <person name="Zeng Q."/>
            <person name="Gargeya S."/>
            <person name="Fitzgerald M."/>
            <person name="Haas B."/>
            <person name="Abouelleil A."/>
            <person name="Allen A.W."/>
            <person name="Alvarado L."/>
            <person name="Arachchi H.M."/>
            <person name="Berlin A.M."/>
            <person name="Chapman S.B."/>
            <person name="Gainer-Dewar J."/>
            <person name="Goldberg J."/>
            <person name="Griggs A."/>
            <person name="Gujja S."/>
            <person name="Hansen M."/>
            <person name="Howarth C."/>
            <person name="Imamovic A."/>
            <person name="Ireland A."/>
            <person name="Larimer J."/>
            <person name="McCowan C."/>
            <person name="Murphy C."/>
            <person name="Pearson M."/>
            <person name="Poon T.W."/>
            <person name="Priest M."/>
            <person name="Roberts A."/>
            <person name="Saif S."/>
            <person name="Shea T."/>
            <person name="Sisk P."/>
            <person name="Sykes S."/>
            <person name="Wortman J."/>
            <person name="Nusbaum C."/>
            <person name="Birren B."/>
        </authorList>
    </citation>
    <scope>NUCLEOTIDE SEQUENCE [LARGE SCALE GENOMIC DNA]</scope>
    <source>
        <strain evidence="2">ACHKN1017</strain>
    </source>
</reference>
<accession>A0A182K8Q8</accession>
<proteinExistence type="predicted"/>
<evidence type="ECO:0000313" key="2">
    <source>
        <dbReference type="Proteomes" id="UP000075881"/>
    </source>
</evidence>
<dbReference type="Proteomes" id="UP000075881">
    <property type="component" value="Unassembled WGS sequence"/>
</dbReference>
<reference evidence="1" key="2">
    <citation type="submission" date="2020-05" db="UniProtKB">
        <authorList>
            <consortium name="EnsemblMetazoa"/>
        </authorList>
    </citation>
    <scope>IDENTIFICATION</scope>
    <source>
        <strain evidence="1">ACHKN1017</strain>
    </source>
</reference>
<name>A0A182K8Q8_9DIPT</name>
<dbReference type="VEuPathDB" id="VectorBase:ACHR007144"/>
<dbReference type="AlphaFoldDB" id="A0A182K8Q8"/>
<sequence length="46" mass="5226">ANESGAYVVRYELVRKFQLLKEEFCVSKCIFEAFASALRASNLRAP</sequence>
<protein>
    <submittedName>
        <fullName evidence="1">Uncharacterized protein</fullName>
    </submittedName>
</protein>
<keyword evidence="2" id="KW-1185">Reference proteome</keyword>
<evidence type="ECO:0000313" key="1">
    <source>
        <dbReference type="EnsemblMetazoa" id="ACHR007144-PA"/>
    </source>
</evidence>
<organism evidence="1 2">
    <name type="scientific">Anopheles christyi</name>
    <dbReference type="NCBI Taxonomy" id="43041"/>
    <lineage>
        <taxon>Eukaryota</taxon>
        <taxon>Metazoa</taxon>
        <taxon>Ecdysozoa</taxon>
        <taxon>Arthropoda</taxon>
        <taxon>Hexapoda</taxon>
        <taxon>Insecta</taxon>
        <taxon>Pterygota</taxon>
        <taxon>Neoptera</taxon>
        <taxon>Endopterygota</taxon>
        <taxon>Diptera</taxon>
        <taxon>Nematocera</taxon>
        <taxon>Culicoidea</taxon>
        <taxon>Culicidae</taxon>
        <taxon>Anophelinae</taxon>
        <taxon>Anopheles</taxon>
    </lineage>
</organism>